<comment type="caution">
    <text evidence="2">The sequence shown here is derived from an EMBL/GenBank/DDBJ whole genome shotgun (WGS) entry which is preliminary data.</text>
</comment>
<keyword evidence="3" id="KW-1185">Reference proteome</keyword>
<evidence type="ECO:0008006" key="4">
    <source>
        <dbReference type="Google" id="ProtNLM"/>
    </source>
</evidence>
<feature type="region of interest" description="Disordered" evidence="1">
    <location>
        <begin position="63"/>
        <end position="84"/>
    </location>
</feature>
<organism evidence="2 3">
    <name type="scientific">Homoserinibacter gongjuensis</name>
    <dbReference type="NCBI Taxonomy" id="1162968"/>
    <lineage>
        <taxon>Bacteria</taxon>
        <taxon>Bacillati</taxon>
        <taxon>Actinomycetota</taxon>
        <taxon>Actinomycetes</taxon>
        <taxon>Micrococcales</taxon>
        <taxon>Microbacteriaceae</taxon>
        <taxon>Homoserinibacter</taxon>
    </lineage>
</organism>
<sequence length="265" mass="30711">MPDRDASWSRRCRHTRTPQLGKAASHDRFILVEGQWYLDTMTTTSINAVQLYQEELEKIAAERLPRPEREKRRAAANARRDARLASREQYRLKPKGRPRPDGRQQYILPEDHELTITTATGARKQTTVMFPPAEILYTGKFSKQAKLQQRYPYKSHTWKRWYGLRSTVEHVNSHIKNSSHEDAANAGRRGGRGYAYQYLMATLAVVSGNIRKIITFLNRLEGPRKSTSPFRAEKSARAKCQEAKKQAWLIKMPQDGRTTRFPNRT</sequence>
<dbReference type="Proteomes" id="UP001157069">
    <property type="component" value="Unassembled WGS sequence"/>
</dbReference>
<evidence type="ECO:0000313" key="3">
    <source>
        <dbReference type="Proteomes" id="UP001157069"/>
    </source>
</evidence>
<proteinExistence type="predicted"/>
<evidence type="ECO:0000256" key="1">
    <source>
        <dbReference type="SAM" id="MobiDB-lite"/>
    </source>
</evidence>
<evidence type="ECO:0000313" key="2">
    <source>
        <dbReference type="EMBL" id="GMA90711.1"/>
    </source>
</evidence>
<dbReference type="EMBL" id="BSVA01000001">
    <property type="protein sequence ID" value="GMA90711.1"/>
    <property type="molecule type" value="Genomic_DNA"/>
</dbReference>
<gene>
    <name evidence="2" type="ORF">GCM10025869_12400</name>
</gene>
<protein>
    <recommendedName>
        <fullName evidence="4">Transposase DDE domain-containing protein</fullName>
    </recommendedName>
</protein>
<reference evidence="3" key="1">
    <citation type="journal article" date="2019" name="Int. J. Syst. Evol. Microbiol.">
        <title>The Global Catalogue of Microorganisms (GCM) 10K type strain sequencing project: providing services to taxonomists for standard genome sequencing and annotation.</title>
        <authorList>
            <consortium name="The Broad Institute Genomics Platform"/>
            <consortium name="The Broad Institute Genome Sequencing Center for Infectious Disease"/>
            <person name="Wu L."/>
            <person name="Ma J."/>
        </authorList>
    </citation>
    <scope>NUCLEOTIDE SEQUENCE [LARGE SCALE GENOMIC DNA]</scope>
    <source>
        <strain evidence="3">NBRC 108755</strain>
    </source>
</reference>
<accession>A0ABQ6JVP8</accession>
<name>A0ABQ6JVP8_9MICO</name>
<dbReference type="RefSeq" id="WP_284298605.1">
    <property type="nucleotide sequence ID" value="NZ_BSVA01000001.1"/>
</dbReference>